<evidence type="ECO:0000313" key="3">
    <source>
        <dbReference type="Proteomes" id="UP000247810"/>
    </source>
</evidence>
<accession>A0A319DF31</accession>
<feature type="region of interest" description="Disordered" evidence="1">
    <location>
        <begin position="1"/>
        <end position="20"/>
    </location>
</feature>
<reference evidence="2 3" key="1">
    <citation type="submission" date="2018-02" db="EMBL/GenBank/DDBJ databases">
        <title>The genomes of Aspergillus section Nigri reveals drivers in fungal speciation.</title>
        <authorList>
            <consortium name="DOE Joint Genome Institute"/>
            <person name="Vesth T.C."/>
            <person name="Nybo J."/>
            <person name="Theobald S."/>
            <person name="Brandl J."/>
            <person name="Frisvad J.C."/>
            <person name="Nielsen K.F."/>
            <person name="Lyhne E.K."/>
            <person name="Kogle M.E."/>
            <person name="Kuo A."/>
            <person name="Riley R."/>
            <person name="Clum A."/>
            <person name="Nolan M."/>
            <person name="Lipzen A."/>
            <person name="Salamov A."/>
            <person name="Henrissat B."/>
            <person name="Wiebenga A."/>
            <person name="De vries R.P."/>
            <person name="Grigoriev I.V."/>
            <person name="Mortensen U.H."/>
            <person name="Andersen M.R."/>
            <person name="Baker S.E."/>
        </authorList>
    </citation>
    <scope>NUCLEOTIDE SEQUENCE [LARGE SCALE GENOMIC DNA]</scope>
    <source>
        <strain evidence="2 3">CBS 707.79</strain>
    </source>
</reference>
<feature type="compositionally biased region" description="Polar residues" evidence="1">
    <location>
        <begin position="1"/>
        <end position="18"/>
    </location>
</feature>
<evidence type="ECO:0000313" key="2">
    <source>
        <dbReference type="EMBL" id="PYH95921.1"/>
    </source>
</evidence>
<protein>
    <submittedName>
        <fullName evidence="2">Uncharacterized protein</fullName>
    </submittedName>
</protein>
<evidence type="ECO:0000256" key="1">
    <source>
        <dbReference type="SAM" id="MobiDB-lite"/>
    </source>
</evidence>
<organism evidence="2 3">
    <name type="scientific">Aspergillus ellipticus CBS 707.79</name>
    <dbReference type="NCBI Taxonomy" id="1448320"/>
    <lineage>
        <taxon>Eukaryota</taxon>
        <taxon>Fungi</taxon>
        <taxon>Dikarya</taxon>
        <taxon>Ascomycota</taxon>
        <taxon>Pezizomycotina</taxon>
        <taxon>Eurotiomycetes</taxon>
        <taxon>Eurotiomycetidae</taxon>
        <taxon>Eurotiales</taxon>
        <taxon>Aspergillaceae</taxon>
        <taxon>Aspergillus</taxon>
        <taxon>Aspergillus subgen. Circumdati</taxon>
    </lineage>
</organism>
<name>A0A319DF31_9EURO</name>
<dbReference type="OrthoDB" id="2933464at2759"/>
<dbReference type="Proteomes" id="UP000247810">
    <property type="component" value="Unassembled WGS sequence"/>
</dbReference>
<dbReference type="VEuPathDB" id="FungiDB:BO71DRAFT_472946"/>
<dbReference type="EMBL" id="KZ825845">
    <property type="protein sequence ID" value="PYH95921.1"/>
    <property type="molecule type" value="Genomic_DNA"/>
</dbReference>
<proteinExistence type="predicted"/>
<keyword evidence="3" id="KW-1185">Reference proteome</keyword>
<sequence length="79" mass="8592">QRVFSSRTPKNDAKSNLLSGKGSVIDRKHELILQANKNTVNAGLKAAAAEDSHKIWAKILVNPGNPDENQAAEDLPYIL</sequence>
<feature type="non-terminal residue" evidence="2">
    <location>
        <position position="1"/>
    </location>
</feature>
<dbReference type="AlphaFoldDB" id="A0A319DF31"/>
<gene>
    <name evidence="2" type="ORF">BO71DRAFT_472946</name>
</gene>